<evidence type="ECO:0000259" key="3">
    <source>
        <dbReference type="PROSITE" id="PS50240"/>
    </source>
</evidence>
<dbReference type="InterPro" id="IPR043504">
    <property type="entry name" value="Peptidase_S1_PA_chymotrypsin"/>
</dbReference>
<sequence length="268" mass="29817">MQLLSALLVLGLAATATCYTCKSTGNTNVTANGEQTRNGQFPHHVLVVSTFSEGKRYCSGALVSRKHVLTVAQCVEGSSKVEVTLGAQCLLADTSDNKFRYTFTALEHFVKDGYNSETFENDVAVVRFADENVRLPPWIKPVALPTVDEQYVHDEVYTSGYGLLNYKTTNAADYLEFTTLRVLSYDQCQQEFEFVTPETGRFCAQRDEEEPNCVSDVGSPLVFKQEGYKQYTLLGLTSFGQKFACDFGNAGALQEVRAHVEWVQSFLE</sequence>
<dbReference type="InterPro" id="IPR051333">
    <property type="entry name" value="CLIP_Serine_Protease"/>
</dbReference>
<accession>A0ABM1Y8L0</accession>
<dbReference type="PRINTS" id="PR00722">
    <property type="entry name" value="CHYMOTRYPSIN"/>
</dbReference>
<dbReference type="PANTHER" id="PTHR24260">
    <property type="match status" value="1"/>
</dbReference>
<evidence type="ECO:0000256" key="1">
    <source>
        <dbReference type="ARBA" id="ARBA00024195"/>
    </source>
</evidence>
<keyword evidence="5" id="KW-1185">Reference proteome</keyword>
<dbReference type="Gene3D" id="2.40.10.10">
    <property type="entry name" value="Trypsin-like serine proteases"/>
    <property type="match status" value="2"/>
</dbReference>
<dbReference type="PROSITE" id="PS50240">
    <property type="entry name" value="TRYPSIN_DOM"/>
    <property type="match status" value="1"/>
</dbReference>
<protein>
    <recommendedName>
        <fullName evidence="3">Peptidase S1 domain-containing protein</fullName>
    </recommendedName>
</protein>
<organism evidence="4 5">
    <name type="scientific">Aedes albopictus</name>
    <name type="common">Asian tiger mosquito</name>
    <name type="synonym">Stegomyia albopicta</name>
    <dbReference type="NCBI Taxonomy" id="7160"/>
    <lineage>
        <taxon>Eukaryota</taxon>
        <taxon>Metazoa</taxon>
        <taxon>Ecdysozoa</taxon>
        <taxon>Arthropoda</taxon>
        <taxon>Hexapoda</taxon>
        <taxon>Insecta</taxon>
        <taxon>Pterygota</taxon>
        <taxon>Neoptera</taxon>
        <taxon>Endopterygota</taxon>
        <taxon>Diptera</taxon>
        <taxon>Nematocera</taxon>
        <taxon>Culicoidea</taxon>
        <taxon>Culicidae</taxon>
        <taxon>Culicinae</taxon>
        <taxon>Aedini</taxon>
        <taxon>Aedes</taxon>
        <taxon>Stegomyia</taxon>
    </lineage>
</organism>
<dbReference type="InterPro" id="IPR001254">
    <property type="entry name" value="Trypsin_dom"/>
</dbReference>
<dbReference type="SUPFAM" id="SSF50494">
    <property type="entry name" value="Trypsin-like serine proteases"/>
    <property type="match status" value="1"/>
</dbReference>
<reference evidence="5" key="1">
    <citation type="journal article" date="2015" name="Proc. Natl. Acad. Sci. U.S.A.">
        <title>Genome sequence of the Asian Tiger mosquito, Aedes albopictus, reveals insights into its biology, genetics, and evolution.</title>
        <authorList>
            <person name="Chen X.G."/>
            <person name="Jiang X."/>
            <person name="Gu J."/>
            <person name="Xu M."/>
            <person name="Wu Y."/>
            <person name="Deng Y."/>
            <person name="Zhang C."/>
            <person name="Bonizzoni M."/>
            <person name="Dermauw W."/>
            <person name="Vontas J."/>
            <person name="Armbruster P."/>
            <person name="Huang X."/>
            <person name="Yang Y."/>
            <person name="Zhang H."/>
            <person name="He W."/>
            <person name="Peng H."/>
            <person name="Liu Y."/>
            <person name="Wu K."/>
            <person name="Chen J."/>
            <person name="Lirakis M."/>
            <person name="Topalis P."/>
            <person name="Van Leeuwen T."/>
            <person name="Hall A.B."/>
            <person name="Jiang X."/>
            <person name="Thorpe C."/>
            <person name="Mueller R.L."/>
            <person name="Sun C."/>
            <person name="Waterhouse R.M."/>
            <person name="Yan G."/>
            <person name="Tu Z.J."/>
            <person name="Fang X."/>
            <person name="James A.A."/>
        </authorList>
    </citation>
    <scope>NUCLEOTIDE SEQUENCE [LARGE SCALE GENOMIC DNA]</scope>
    <source>
        <strain evidence="5">Foshan</strain>
    </source>
</reference>
<keyword evidence="2" id="KW-0732">Signal</keyword>
<dbReference type="RefSeq" id="XP_019553935.3">
    <property type="nucleotide sequence ID" value="XM_019698390.3"/>
</dbReference>
<reference evidence="4" key="2">
    <citation type="submission" date="2025-05" db="UniProtKB">
        <authorList>
            <consortium name="EnsemblMetazoa"/>
        </authorList>
    </citation>
    <scope>IDENTIFICATION</scope>
    <source>
        <strain evidence="4">Foshan</strain>
    </source>
</reference>
<evidence type="ECO:0000313" key="5">
    <source>
        <dbReference type="Proteomes" id="UP000069940"/>
    </source>
</evidence>
<feature type="chain" id="PRO_5045978998" description="Peptidase S1 domain-containing protein" evidence="2">
    <location>
        <begin position="19"/>
        <end position="268"/>
    </location>
</feature>
<dbReference type="Proteomes" id="UP000069940">
    <property type="component" value="Unassembled WGS sequence"/>
</dbReference>
<dbReference type="EnsemblMetazoa" id="AALFPA23_006800.R8930">
    <property type="protein sequence ID" value="AALFPA23_006800.P8930"/>
    <property type="gene ID" value="AALFPA23_006800"/>
</dbReference>
<dbReference type="Pfam" id="PF00089">
    <property type="entry name" value="Trypsin"/>
    <property type="match status" value="1"/>
</dbReference>
<evidence type="ECO:0000313" key="4">
    <source>
        <dbReference type="EnsemblMetazoa" id="AALFPA23_006800.P8930"/>
    </source>
</evidence>
<proteinExistence type="inferred from homology"/>
<name>A0ABM1Y8L0_AEDAL</name>
<dbReference type="SMART" id="SM00020">
    <property type="entry name" value="Tryp_SPc"/>
    <property type="match status" value="1"/>
</dbReference>
<feature type="domain" description="Peptidase S1" evidence="3">
    <location>
        <begin position="30"/>
        <end position="268"/>
    </location>
</feature>
<comment type="similarity">
    <text evidence="1">Belongs to the peptidase S1 family. CLIP subfamily.</text>
</comment>
<feature type="signal peptide" evidence="2">
    <location>
        <begin position="1"/>
        <end position="18"/>
    </location>
</feature>
<evidence type="ECO:0000256" key="2">
    <source>
        <dbReference type="SAM" id="SignalP"/>
    </source>
</evidence>
<dbReference type="GeneID" id="109423401"/>
<dbReference type="InterPro" id="IPR009003">
    <property type="entry name" value="Peptidase_S1_PA"/>
</dbReference>
<dbReference type="PANTHER" id="PTHR24260:SF148">
    <property type="entry name" value="IP09309P-RELATED"/>
    <property type="match status" value="1"/>
</dbReference>
<dbReference type="InterPro" id="IPR001314">
    <property type="entry name" value="Peptidase_S1A"/>
</dbReference>